<dbReference type="PANTHER" id="PTHR43827">
    <property type="entry name" value="2,5-DIKETO-D-GLUCONIC ACID REDUCTASE"/>
    <property type="match status" value="1"/>
</dbReference>
<evidence type="ECO:0000256" key="6">
    <source>
        <dbReference type="ARBA" id="ARBA00081322"/>
    </source>
</evidence>
<dbReference type="SUPFAM" id="SSF51430">
    <property type="entry name" value="NAD(P)-linked oxidoreductase"/>
    <property type="match status" value="1"/>
</dbReference>
<evidence type="ECO:0000256" key="3">
    <source>
        <dbReference type="ARBA" id="ARBA00051098"/>
    </source>
</evidence>
<dbReference type="CDD" id="cd19071">
    <property type="entry name" value="AKR_AKR1-5-like"/>
    <property type="match status" value="1"/>
</dbReference>
<evidence type="ECO:0000256" key="8">
    <source>
        <dbReference type="PIRSR" id="PIRSR000097-2"/>
    </source>
</evidence>
<accession>A0A448YMQ3</accession>
<dbReference type="InterPro" id="IPR023210">
    <property type="entry name" value="NADP_OxRdtase_dom"/>
</dbReference>
<evidence type="ECO:0000256" key="2">
    <source>
        <dbReference type="ARBA" id="ARBA00050878"/>
    </source>
</evidence>
<dbReference type="PANTHER" id="PTHR43827:SF13">
    <property type="entry name" value="ALDO_KETO REDUCTASE FAMILY PROTEIN"/>
    <property type="match status" value="1"/>
</dbReference>
<evidence type="ECO:0000256" key="1">
    <source>
        <dbReference type="ARBA" id="ARBA00023002"/>
    </source>
</evidence>
<gene>
    <name evidence="11" type="ORF">BRENAR_LOCUS2899</name>
</gene>
<dbReference type="Proteomes" id="UP000290900">
    <property type="component" value="Unassembled WGS sequence"/>
</dbReference>
<feature type="binding site" evidence="8">
    <location>
        <position position="114"/>
    </location>
    <ligand>
        <name>substrate</name>
    </ligand>
</feature>
<evidence type="ECO:0000256" key="7">
    <source>
        <dbReference type="PIRSR" id="PIRSR000097-1"/>
    </source>
</evidence>
<evidence type="ECO:0000256" key="4">
    <source>
        <dbReference type="ARBA" id="ARBA00066965"/>
    </source>
</evidence>
<comment type="catalytic activity">
    <reaction evidence="2">
        <text>(R)-pantolactone + NADP(+) = 2-dehydropantolactone + NADPH + H(+)</text>
        <dbReference type="Rhea" id="RHEA:18981"/>
        <dbReference type="ChEBI" id="CHEBI:15378"/>
        <dbReference type="ChEBI" id="CHEBI:16719"/>
        <dbReference type="ChEBI" id="CHEBI:18395"/>
        <dbReference type="ChEBI" id="CHEBI:57783"/>
        <dbReference type="ChEBI" id="CHEBI:58349"/>
        <dbReference type="EC" id="1.1.1.358"/>
    </reaction>
</comment>
<dbReference type="PRINTS" id="PR00069">
    <property type="entry name" value="ALDKETRDTASE"/>
</dbReference>
<dbReference type="FunFam" id="3.20.20.100:FF:000002">
    <property type="entry name" value="2,5-diketo-D-gluconic acid reductase A"/>
    <property type="match status" value="1"/>
</dbReference>
<dbReference type="GO" id="GO:0047011">
    <property type="term" value="F:2-dehydropantolactone reductase (A-specific) activity"/>
    <property type="evidence" value="ECO:0007669"/>
    <property type="project" value="UniProtKB-ARBA"/>
</dbReference>
<dbReference type="Pfam" id="PF00248">
    <property type="entry name" value="Aldo_ket_red"/>
    <property type="match status" value="1"/>
</dbReference>
<evidence type="ECO:0000313" key="12">
    <source>
        <dbReference type="Proteomes" id="UP000290900"/>
    </source>
</evidence>
<organism evidence="11 12">
    <name type="scientific">Brettanomyces naardenensis</name>
    <name type="common">Yeast</name>
    <dbReference type="NCBI Taxonomy" id="13370"/>
    <lineage>
        <taxon>Eukaryota</taxon>
        <taxon>Fungi</taxon>
        <taxon>Dikarya</taxon>
        <taxon>Ascomycota</taxon>
        <taxon>Saccharomycotina</taxon>
        <taxon>Pichiomycetes</taxon>
        <taxon>Pichiales</taxon>
        <taxon>Pichiaceae</taxon>
        <taxon>Brettanomyces</taxon>
    </lineage>
</organism>
<dbReference type="STRING" id="13370.A0A448YMQ3"/>
<comment type="catalytic activity">
    <reaction evidence="3">
        <text>isatin + NADPH + H(+) = 3-hydroxyindolin-2-one + NADP(+)</text>
        <dbReference type="Rhea" id="RHEA:68608"/>
        <dbReference type="ChEBI" id="CHEBI:15378"/>
        <dbReference type="ChEBI" id="CHEBI:27539"/>
        <dbReference type="ChEBI" id="CHEBI:28536"/>
        <dbReference type="ChEBI" id="CHEBI:57783"/>
        <dbReference type="ChEBI" id="CHEBI:58349"/>
    </reaction>
</comment>
<dbReference type="EMBL" id="CAACVR010000019">
    <property type="protein sequence ID" value="VEU22167.1"/>
    <property type="molecule type" value="Genomic_DNA"/>
</dbReference>
<feature type="site" description="Lowers pKa of active site Tyr" evidence="9">
    <location>
        <position position="80"/>
    </location>
</feature>
<reference evidence="11 12" key="1">
    <citation type="submission" date="2018-12" db="EMBL/GenBank/DDBJ databases">
        <authorList>
            <person name="Tiukova I."/>
            <person name="Dainat J."/>
        </authorList>
    </citation>
    <scope>NUCLEOTIDE SEQUENCE [LARGE SCALE GENOMIC DNA]</scope>
</reference>
<dbReference type="OrthoDB" id="416253at2759"/>
<dbReference type="InterPro" id="IPR020471">
    <property type="entry name" value="AKR"/>
</dbReference>
<evidence type="ECO:0000256" key="5">
    <source>
        <dbReference type="ARBA" id="ARBA00079693"/>
    </source>
</evidence>
<sequence length="277" mass="31925">MTHTIKLNNGNHIPVPGLGCWQIPLDEAAQVVYDALHAGFRMFDSAEDYGNEVQVVEGIARWIKEDPEHHLRKDVFYTTKIWSAYLGYEESSKHLKQLLAKAKPIGYIDLVLIHQPRDDPEKRHGSWQVLQEAVENGSVKNIGVSNYNIDQLKEVLAYPDLKIVPAINQFELSPFYTREELFQFNKKNGIVIEAYSPLARGRRMNDPDILRLAKKYGKSPAQIFLRWSVDKGFIPLPKTTHKERFAPNLDIFDFKLQPEEVELLSSKDQNVSNWQLK</sequence>
<dbReference type="AlphaFoldDB" id="A0A448YMQ3"/>
<dbReference type="InterPro" id="IPR018170">
    <property type="entry name" value="Aldo/ket_reductase_CS"/>
</dbReference>
<feature type="active site" description="Proton donor" evidence="7">
    <location>
        <position position="49"/>
    </location>
</feature>
<evidence type="ECO:0000256" key="9">
    <source>
        <dbReference type="PIRSR" id="PIRSR000097-3"/>
    </source>
</evidence>
<proteinExistence type="predicted"/>
<keyword evidence="1" id="KW-0560">Oxidoreductase</keyword>
<name>A0A448YMQ3_BRENA</name>
<dbReference type="PROSITE" id="PS00062">
    <property type="entry name" value="ALDOKETO_REDUCTASE_2"/>
    <property type="match status" value="1"/>
</dbReference>
<feature type="domain" description="NADP-dependent oxidoreductase" evidence="10">
    <location>
        <begin position="21"/>
        <end position="267"/>
    </location>
</feature>
<dbReference type="PIRSF" id="PIRSF000097">
    <property type="entry name" value="AKR"/>
    <property type="match status" value="1"/>
</dbReference>
<dbReference type="EC" id="1.1.1.358" evidence="4"/>
<evidence type="ECO:0000313" key="11">
    <source>
        <dbReference type="EMBL" id="VEU22167.1"/>
    </source>
</evidence>
<dbReference type="Gene3D" id="3.20.20.100">
    <property type="entry name" value="NADP-dependent oxidoreductase domain"/>
    <property type="match status" value="1"/>
</dbReference>
<dbReference type="GO" id="GO:0042180">
    <property type="term" value="P:ketone metabolic process"/>
    <property type="evidence" value="ECO:0007669"/>
    <property type="project" value="UniProtKB-ARBA"/>
</dbReference>
<dbReference type="InterPro" id="IPR036812">
    <property type="entry name" value="NAD(P)_OxRdtase_dom_sf"/>
</dbReference>
<protein>
    <recommendedName>
        <fullName evidence="5">2-dehydropantolactone reductase</fullName>
        <ecNumber evidence="4">1.1.1.358</ecNumber>
    </recommendedName>
    <alternativeName>
        <fullName evidence="5">2-dehydropantolactone reductase</fullName>
    </alternativeName>
    <alternativeName>
        <fullName evidence="6">Ketopantoyl-lactone reductase</fullName>
    </alternativeName>
</protein>
<dbReference type="InParanoid" id="A0A448YMQ3"/>
<keyword evidence="12" id="KW-1185">Reference proteome</keyword>
<evidence type="ECO:0000259" key="10">
    <source>
        <dbReference type="Pfam" id="PF00248"/>
    </source>
</evidence>